<proteinExistence type="predicted"/>
<organism evidence="1">
    <name type="scientific">Candidatus Methanogaster sp. ANME-2c ERB4</name>
    <dbReference type="NCBI Taxonomy" id="2759911"/>
    <lineage>
        <taxon>Archaea</taxon>
        <taxon>Methanobacteriati</taxon>
        <taxon>Methanobacteriota</taxon>
        <taxon>Stenosarchaea group</taxon>
        <taxon>Methanomicrobia</taxon>
        <taxon>Methanosarcinales</taxon>
        <taxon>ANME-2 cluster</taxon>
        <taxon>Candidatus Methanogasteraceae</taxon>
        <taxon>Candidatus Methanogaster</taxon>
    </lineage>
</organism>
<dbReference type="InterPro" id="IPR036390">
    <property type="entry name" value="WH_DNA-bd_sf"/>
</dbReference>
<evidence type="ECO:0000313" key="2">
    <source>
        <dbReference type="EMBL" id="QNO50597.1"/>
    </source>
</evidence>
<dbReference type="InterPro" id="IPR036388">
    <property type="entry name" value="WH-like_DNA-bd_sf"/>
</dbReference>
<dbReference type="Pfam" id="PF12840">
    <property type="entry name" value="HTH_20"/>
    <property type="match status" value="1"/>
</dbReference>
<evidence type="ECO:0008006" key="3">
    <source>
        <dbReference type="Google" id="ProtNLM"/>
    </source>
</evidence>
<name>A0A7G9Y705_9EURY</name>
<dbReference type="Gene3D" id="1.10.10.10">
    <property type="entry name" value="Winged helix-like DNA-binding domain superfamily/Winged helix DNA-binding domain"/>
    <property type="match status" value="1"/>
</dbReference>
<dbReference type="AlphaFoldDB" id="A0A7G9Y705"/>
<dbReference type="SUPFAM" id="SSF46785">
    <property type="entry name" value="Winged helix' DNA-binding domain"/>
    <property type="match status" value="1"/>
</dbReference>
<reference evidence="1" key="1">
    <citation type="submission" date="2020-06" db="EMBL/GenBank/DDBJ databases">
        <title>Unique genomic features of the anaerobic methanotrophic archaea.</title>
        <authorList>
            <person name="Chadwick G.L."/>
            <person name="Skennerton C.T."/>
            <person name="Laso-Perez R."/>
            <person name="Leu A.O."/>
            <person name="Speth D.R."/>
            <person name="Yu H."/>
            <person name="Morgan-Lang C."/>
            <person name="Hatzenpichler R."/>
            <person name="Goudeau D."/>
            <person name="Malmstrom R."/>
            <person name="Brazelton W.J."/>
            <person name="Woyke T."/>
            <person name="Hallam S.J."/>
            <person name="Tyson G.W."/>
            <person name="Wegener G."/>
            <person name="Boetius A."/>
            <person name="Orphan V."/>
        </authorList>
    </citation>
    <scope>NUCLEOTIDE SEQUENCE</scope>
</reference>
<sequence>MCKCHCHPQLQKLGKYISALHCPTRWEIIDCIGNDRKSTKEIYEFLGDRGAKLTSSGLYYHLSALNRADIIEVAEYREKGGGAPEKVWKLKTKEIVINLLGDEVQES</sequence>
<evidence type="ECO:0000313" key="1">
    <source>
        <dbReference type="EMBL" id="QNO43789.1"/>
    </source>
</evidence>
<protein>
    <recommendedName>
        <fullName evidence="3">HTH arsR-type domain-containing protein</fullName>
    </recommendedName>
</protein>
<dbReference type="EMBL" id="MT631442">
    <property type="protein sequence ID" value="QNO50597.1"/>
    <property type="molecule type" value="Genomic_DNA"/>
</dbReference>
<gene>
    <name evidence="1" type="ORF">BPLLOOKG_00015</name>
    <name evidence="2" type="ORF">EGELPFMD_00017</name>
</gene>
<accession>A0A7G9Y705</accession>
<dbReference type="EMBL" id="MT630864">
    <property type="protein sequence ID" value="QNO43789.1"/>
    <property type="molecule type" value="Genomic_DNA"/>
</dbReference>